<dbReference type="RefSeq" id="XP_007678084.1">
    <property type="nucleotide sequence ID" value="XM_007679894.1"/>
</dbReference>
<evidence type="ECO:0000313" key="3">
    <source>
        <dbReference type="Proteomes" id="UP000011761"/>
    </source>
</evidence>
<accession>M2MDW8</accession>
<dbReference type="KEGG" id="bcom:BAUCODRAFT_36020"/>
<dbReference type="AlphaFoldDB" id="M2MDW8"/>
<organism evidence="2 3">
    <name type="scientific">Baudoinia panamericana (strain UAMH 10762)</name>
    <name type="common">Angels' share fungus</name>
    <name type="synonym">Baudoinia compniacensis (strain UAMH 10762)</name>
    <dbReference type="NCBI Taxonomy" id="717646"/>
    <lineage>
        <taxon>Eukaryota</taxon>
        <taxon>Fungi</taxon>
        <taxon>Dikarya</taxon>
        <taxon>Ascomycota</taxon>
        <taxon>Pezizomycotina</taxon>
        <taxon>Dothideomycetes</taxon>
        <taxon>Dothideomycetidae</taxon>
        <taxon>Mycosphaerellales</taxon>
        <taxon>Teratosphaeriaceae</taxon>
        <taxon>Baudoinia</taxon>
    </lineage>
</organism>
<evidence type="ECO:0000313" key="2">
    <source>
        <dbReference type="EMBL" id="EMC94761.1"/>
    </source>
</evidence>
<proteinExistence type="predicted"/>
<feature type="region of interest" description="Disordered" evidence="1">
    <location>
        <begin position="1"/>
        <end position="79"/>
    </location>
</feature>
<dbReference type="HOGENOM" id="CLU_2061082_0_0_1"/>
<evidence type="ECO:0000256" key="1">
    <source>
        <dbReference type="SAM" id="MobiDB-lite"/>
    </source>
</evidence>
<sequence length="119" mass="13211">MAAQQEAPRPRNQGLTGCGAARLGLTSQNAKKQTKEIHGAHGHRGSPAGSSAPTQPRTHRLRSRPLRTYSPERQKADKRNQYTRFIATLHASQWARAYSGVSGLLKGCRLLFVTSTYRW</sequence>
<dbReference type="EMBL" id="KB445558">
    <property type="protein sequence ID" value="EMC94761.1"/>
    <property type="molecule type" value="Genomic_DNA"/>
</dbReference>
<gene>
    <name evidence="2" type="ORF">BAUCODRAFT_36020</name>
</gene>
<name>M2MDW8_BAUPA</name>
<protein>
    <submittedName>
        <fullName evidence="2">Uncharacterized protein</fullName>
    </submittedName>
</protein>
<keyword evidence="3" id="KW-1185">Reference proteome</keyword>
<dbReference type="GeneID" id="19112858"/>
<feature type="compositionally biased region" description="Basic and acidic residues" evidence="1">
    <location>
        <begin position="70"/>
        <end position="79"/>
    </location>
</feature>
<dbReference type="Proteomes" id="UP000011761">
    <property type="component" value="Unassembled WGS sequence"/>
</dbReference>
<reference evidence="2 3" key="1">
    <citation type="journal article" date="2012" name="PLoS Pathog.">
        <title>Diverse lifestyles and strategies of plant pathogenesis encoded in the genomes of eighteen Dothideomycetes fungi.</title>
        <authorList>
            <person name="Ohm R.A."/>
            <person name="Feau N."/>
            <person name="Henrissat B."/>
            <person name="Schoch C.L."/>
            <person name="Horwitz B.A."/>
            <person name="Barry K.W."/>
            <person name="Condon B.J."/>
            <person name="Copeland A.C."/>
            <person name="Dhillon B."/>
            <person name="Glaser F."/>
            <person name="Hesse C.N."/>
            <person name="Kosti I."/>
            <person name="LaButti K."/>
            <person name="Lindquist E.A."/>
            <person name="Lucas S."/>
            <person name="Salamov A.A."/>
            <person name="Bradshaw R.E."/>
            <person name="Ciuffetti L."/>
            <person name="Hamelin R.C."/>
            <person name="Kema G.H.J."/>
            <person name="Lawrence C."/>
            <person name="Scott J.A."/>
            <person name="Spatafora J.W."/>
            <person name="Turgeon B.G."/>
            <person name="de Wit P.J.G.M."/>
            <person name="Zhong S."/>
            <person name="Goodwin S.B."/>
            <person name="Grigoriev I.V."/>
        </authorList>
    </citation>
    <scope>NUCLEOTIDE SEQUENCE [LARGE SCALE GENOMIC DNA]</scope>
    <source>
        <strain evidence="2 3">UAMH 10762</strain>
    </source>
</reference>